<name>I1TRE1_9CAUD</name>
<protein>
    <submittedName>
        <fullName evidence="1">Uncharacterized protein</fullName>
    </submittedName>
</protein>
<dbReference type="RefSeq" id="YP_006383114.1">
    <property type="nucleotide sequence ID" value="NC_017974.1"/>
</dbReference>
<dbReference type="Proteomes" id="UP000002874">
    <property type="component" value="Segment"/>
</dbReference>
<keyword evidence="2" id="KW-1185">Reference proteome</keyword>
<dbReference type="EMBL" id="JQ691612">
    <property type="protein sequence ID" value="AFH21264.1"/>
    <property type="molecule type" value="Genomic_DNA"/>
</dbReference>
<dbReference type="GeneID" id="12979738"/>
<evidence type="ECO:0000313" key="2">
    <source>
        <dbReference type="Proteomes" id="UP000002874"/>
    </source>
</evidence>
<accession>I1TRE1</accession>
<gene>
    <name evidence="1" type="ORF">CR3_099</name>
</gene>
<dbReference type="OrthoDB" id="24245at10239"/>
<dbReference type="Pfam" id="PF23835">
    <property type="entry name" value="DUF7205"/>
    <property type="match status" value="1"/>
</dbReference>
<dbReference type="InterPro" id="IPR055629">
    <property type="entry name" value="DUF7205"/>
</dbReference>
<sequence>MEMNDFVGNPLAIGDEVVFTEYNRHGMSRGKIIGFSKALNMASIEYTTDGGSVRKTKKTSGYVVKVVK</sequence>
<dbReference type="KEGG" id="vg:12979738"/>
<reference evidence="1 2" key="1">
    <citation type="journal article" date="2012" name="J. Virol.">
        <title>Complete Genome Sequence of Cronobacter sakazakii Bacteriophage CR3.</title>
        <authorList>
            <person name="Shin H."/>
            <person name="Lee J.H."/>
            <person name="Kim Y."/>
            <person name="Ryu S."/>
        </authorList>
    </citation>
    <scope>NUCLEOTIDE SEQUENCE [LARGE SCALE GENOMIC DNA]</scope>
</reference>
<organism evidence="1 2">
    <name type="scientific">Cronobacter phage CR3</name>
    <dbReference type="NCBI Taxonomy" id="1162295"/>
    <lineage>
        <taxon>Viruses</taxon>
        <taxon>Duplodnaviria</taxon>
        <taxon>Heunggongvirae</taxon>
        <taxon>Uroviricota</taxon>
        <taxon>Caudoviricetes</taxon>
        <taxon>Vequintavirinae</taxon>
        <taxon>Certrevirus</taxon>
        <taxon>Certrevirus CR3</taxon>
    </lineage>
</organism>
<proteinExistence type="predicted"/>
<evidence type="ECO:0000313" key="1">
    <source>
        <dbReference type="EMBL" id="AFH21264.1"/>
    </source>
</evidence>